<reference evidence="7" key="1">
    <citation type="journal article" date="2014" name="Int. J. Syst. Evol. Microbiol.">
        <title>Complete genome sequence of Corynebacterium casei LMG S-19264T (=DSM 44701T), isolated from a smear-ripened cheese.</title>
        <authorList>
            <consortium name="US DOE Joint Genome Institute (JGI-PGF)"/>
            <person name="Walter F."/>
            <person name="Albersmeier A."/>
            <person name="Kalinowski J."/>
            <person name="Ruckert C."/>
        </authorList>
    </citation>
    <scope>NUCLEOTIDE SEQUENCE</scope>
    <source>
        <strain evidence="7">KCTC 42590</strain>
    </source>
</reference>
<sequence>MGRSFAVLCARPGEMGPMFQKQHHTALELAGQLILLLSAIVALIHGLKIYPPELVYVTKTTPVALLALLALINIKSVDHAILFFALAISALADYLIAQPTVDAFMNGLLTFLVVQIIYIFLFLKNRLPAKDVTPMRLRLASLMWAMTILAIFVMYPDLDSESYNVVIYSFSLTAMATAALISRFPFTMVGVGAVLFYISDSLIGAQQFMNAPDYLGYIVWATYYVAQVLITLGVLIGKGPNRGIRY</sequence>
<feature type="transmembrane region" description="Helical" evidence="6">
    <location>
        <begin position="103"/>
        <end position="123"/>
    </location>
</feature>
<feature type="transmembrane region" description="Helical" evidence="6">
    <location>
        <begin position="53"/>
        <end position="72"/>
    </location>
</feature>
<keyword evidence="8" id="KW-1185">Reference proteome</keyword>
<comment type="similarity">
    <text evidence="2">Belongs to the TMEM86 family.</text>
</comment>
<feature type="transmembrane region" description="Helical" evidence="6">
    <location>
        <begin position="188"/>
        <end position="208"/>
    </location>
</feature>
<dbReference type="GO" id="GO:0016787">
    <property type="term" value="F:hydrolase activity"/>
    <property type="evidence" value="ECO:0007669"/>
    <property type="project" value="TreeGrafter"/>
</dbReference>
<dbReference type="EMBL" id="BNCI01000001">
    <property type="protein sequence ID" value="GHF11928.1"/>
    <property type="molecule type" value="Genomic_DNA"/>
</dbReference>
<dbReference type="PANTHER" id="PTHR31885:SF6">
    <property type="entry name" value="GH04784P"/>
    <property type="match status" value="1"/>
</dbReference>
<dbReference type="PANTHER" id="PTHR31885">
    <property type="entry name" value="GH04784P"/>
    <property type="match status" value="1"/>
</dbReference>
<feature type="transmembrane region" description="Helical" evidence="6">
    <location>
        <begin position="79"/>
        <end position="97"/>
    </location>
</feature>
<proteinExistence type="inferred from homology"/>
<evidence type="ECO:0000256" key="3">
    <source>
        <dbReference type="ARBA" id="ARBA00022692"/>
    </source>
</evidence>
<keyword evidence="4 6" id="KW-1133">Transmembrane helix</keyword>
<evidence type="ECO:0008006" key="9">
    <source>
        <dbReference type="Google" id="ProtNLM"/>
    </source>
</evidence>
<dbReference type="AlphaFoldDB" id="A0A919AIV8"/>
<evidence type="ECO:0000256" key="5">
    <source>
        <dbReference type="ARBA" id="ARBA00023136"/>
    </source>
</evidence>
<protein>
    <recommendedName>
        <fullName evidence="9">Lysoplasmalogenase</fullName>
    </recommendedName>
</protein>
<keyword evidence="3 6" id="KW-0812">Transmembrane</keyword>
<keyword evidence="5 6" id="KW-0472">Membrane</keyword>
<dbReference type="GO" id="GO:0016020">
    <property type="term" value="C:membrane"/>
    <property type="evidence" value="ECO:0007669"/>
    <property type="project" value="UniProtKB-SubCell"/>
</dbReference>
<gene>
    <name evidence="7" type="ORF">GCM10017044_02240</name>
</gene>
<dbReference type="Pfam" id="PF07947">
    <property type="entry name" value="YhhN"/>
    <property type="match status" value="1"/>
</dbReference>
<feature type="transmembrane region" description="Helical" evidence="6">
    <location>
        <begin position="135"/>
        <end position="156"/>
    </location>
</feature>
<feature type="transmembrane region" description="Helical" evidence="6">
    <location>
        <begin position="162"/>
        <end position="181"/>
    </location>
</feature>
<accession>A0A919AIV8</accession>
<comment type="caution">
    <text evidence="7">The sequence shown here is derived from an EMBL/GenBank/DDBJ whole genome shotgun (WGS) entry which is preliminary data.</text>
</comment>
<feature type="transmembrane region" description="Helical" evidence="6">
    <location>
        <begin position="214"/>
        <end position="236"/>
    </location>
</feature>
<evidence type="ECO:0000313" key="7">
    <source>
        <dbReference type="EMBL" id="GHF11928.1"/>
    </source>
</evidence>
<comment type="subcellular location">
    <subcellularLocation>
        <location evidence="1">Membrane</location>
        <topology evidence="1">Multi-pass membrane protein</topology>
    </subcellularLocation>
</comment>
<evidence type="ECO:0000256" key="6">
    <source>
        <dbReference type="SAM" id="Phobius"/>
    </source>
</evidence>
<reference evidence="7" key="2">
    <citation type="submission" date="2020-09" db="EMBL/GenBank/DDBJ databases">
        <authorList>
            <person name="Sun Q."/>
            <person name="Kim S."/>
        </authorList>
    </citation>
    <scope>NUCLEOTIDE SEQUENCE</scope>
    <source>
        <strain evidence="7">KCTC 42590</strain>
    </source>
</reference>
<dbReference type="Proteomes" id="UP000630923">
    <property type="component" value="Unassembled WGS sequence"/>
</dbReference>
<evidence type="ECO:0000313" key="8">
    <source>
        <dbReference type="Proteomes" id="UP000630923"/>
    </source>
</evidence>
<evidence type="ECO:0000256" key="1">
    <source>
        <dbReference type="ARBA" id="ARBA00004141"/>
    </source>
</evidence>
<organism evidence="7 8">
    <name type="scientific">Kordiimonas sediminis</name>
    <dbReference type="NCBI Taxonomy" id="1735581"/>
    <lineage>
        <taxon>Bacteria</taxon>
        <taxon>Pseudomonadati</taxon>
        <taxon>Pseudomonadota</taxon>
        <taxon>Alphaproteobacteria</taxon>
        <taxon>Kordiimonadales</taxon>
        <taxon>Kordiimonadaceae</taxon>
        <taxon>Kordiimonas</taxon>
    </lineage>
</organism>
<evidence type="ECO:0000256" key="4">
    <source>
        <dbReference type="ARBA" id="ARBA00022989"/>
    </source>
</evidence>
<name>A0A919AIV8_9PROT</name>
<evidence type="ECO:0000256" key="2">
    <source>
        <dbReference type="ARBA" id="ARBA00007375"/>
    </source>
</evidence>
<dbReference type="InterPro" id="IPR012506">
    <property type="entry name" value="TMEM86B-like"/>
</dbReference>
<feature type="transmembrane region" description="Helical" evidence="6">
    <location>
        <begin position="25"/>
        <end position="47"/>
    </location>
</feature>